<keyword evidence="3" id="KW-0560">Oxidoreductase</keyword>
<dbReference type="PRINTS" id="PR00081">
    <property type="entry name" value="GDHRDH"/>
</dbReference>
<name>S8DHH1_FOMSC</name>
<dbReference type="InParanoid" id="S8DHH1"/>
<dbReference type="InterPro" id="IPR036291">
    <property type="entry name" value="NAD(P)-bd_dom_sf"/>
</dbReference>
<dbReference type="HOGENOM" id="CLU_010194_13_0_1"/>
<protein>
    <submittedName>
        <fullName evidence="4">NAD-binding protein</fullName>
    </submittedName>
</protein>
<dbReference type="PANTHER" id="PTHR43180:SF33">
    <property type="entry name" value="15-HYDROXYPROSTAGLANDIN DEHYDROGENASE [NAD(+)]-LIKE"/>
    <property type="match status" value="1"/>
</dbReference>
<keyword evidence="5" id="KW-1185">Reference proteome</keyword>
<dbReference type="PANTHER" id="PTHR43180">
    <property type="entry name" value="3-OXOACYL-(ACYL-CARRIER-PROTEIN) REDUCTASE (AFU_ORTHOLOGUE AFUA_6G11210)"/>
    <property type="match status" value="1"/>
</dbReference>
<evidence type="ECO:0000313" key="4">
    <source>
        <dbReference type="EMBL" id="EPS92991.1"/>
    </source>
</evidence>
<proteinExistence type="inferred from homology"/>
<dbReference type="Gene3D" id="3.40.50.720">
    <property type="entry name" value="NAD(P)-binding Rossmann-like Domain"/>
    <property type="match status" value="1"/>
</dbReference>
<evidence type="ECO:0000313" key="5">
    <source>
        <dbReference type="Proteomes" id="UP000015241"/>
    </source>
</evidence>
<sequence length="257" mass="27762">YYTGGGSGIGRRLAQHLASEGRVEASPYKILTDYVSFTGQSWVSPYGSFPNQAAYCMRADVTSWDDTVNVFRVAEQTFLSKVDFVFANAGAAILGFPNGKGAPDLTAAINHFRAHRSGGHVIVTASQASLHPFGGEPLYTASKHGVLGLVRATAMQVATEGIYINAVAPGSTSSNLMPKAIEDALNSRGWKVSKEKIMEAFDLLLDPKNKYSGQLVQAVGDQVSLWPYPPPSMRLIVLKEVLLMLLLMRTVKVGNRL</sequence>
<dbReference type="PROSITE" id="PS00061">
    <property type="entry name" value="ADH_SHORT"/>
    <property type="match status" value="1"/>
</dbReference>
<dbReference type="EMBL" id="KE504310">
    <property type="protein sequence ID" value="EPS92991.1"/>
    <property type="molecule type" value="Genomic_DNA"/>
</dbReference>
<dbReference type="STRING" id="743788.S8DHH1"/>
<dbReference type="OrthoDB" id="5371740at2759"/>
<gene>
    <name evidence="4" type="ORF">FOMPIDRAFT_60057</name>
</gene>
<keyword evidence="2" id="KW-0521">NADP</keyword>
<dbReference type="Proteomes" id="UP000015241">
    <property type="component" value="Unassembled WGS sequence"/>
</dbReference>
<evidence type="ECO:0000256" key="1">
    <source>
        <dbReference type="ARBA" id="ARBA00006484"/>
    </source>
</evidence>
<accession>S8DHH1</accession>
<dbReference type="InterPro" id="IPR020904">
    <property type="entry name" value="Sc_DH/Rdtase_CS"/>
</dbReference>
<dbReference type="eggNOG" id="KOG4169">
    <property type="taxonomic scope" value="Eukaryota"/>
</dbReference>
<organism evidence="4 5">
    <name type="scientific">Fomitopsis schrenkii</name>
    <name type="common">Brown rot fungus</name>
    <dbReference type="NCBI Taxonomy" id="2126942"/>
    <lineage>
        <taxon>Eukaryota</taxon>
        <taxon>Fungi</taxon>
        <taxon>Dikarya</taxon>
        <taxon>Basidiomycota</taxon>
        <taxon>Agaricomycotina</taxon>
        <taxon>Agaricomycetes</taxon>
        <taxon>Polyporales</taxon>
        <taxon>Fomitopsis</taxon>
    </lineage>
</organism>
<comment type="similarity">
    <text evidence="1">Belongs to the short-chain dehydrogenases/reductases (SDR) family.</text>
</comment>
<dbReference type="Pfam" id="PF00106">
    <property type="entry name" value="adh_short"/>
    <property type="match status" value="2"/>
</dbReference>
<dbReference type="GO" id="GO:0016491">
    <property type="term" value="F:oxidoreductase activity"/>
    <property type="evidence" value="ECO:0007669"/>
    <property type="project" value="UniProtKB-KW"/>
</dbReference>
<evidence type="ECO:0000256" key="3">
    <source>
        <dbReference type="ARBA" id="ARBA00023002"/>
    </source>
</evidence>
<reference evidence="4 5" key="1">
    <citation type="journal article" date="2012" name="Science">
        <title>The Paleozoic origin of enzymatic lignin decomposition reconstructed from 31 fungal genomes.</title>
        <authorList>
            <person name="Floudas D."/>
            <person name="Binder M."/>
            <person name="Riley R."/>
            <person name="Barry K."/>
            <person name="Blanchette R.A."/>
            <person name="Henrissat B."/>
            <person name="Martinez A.T."/>
            <person name="Otillar R."/>
            <person name="Spatafora J.W."/>
            <person name="Yadav J.S."/>
            <person name="Aerts A."/>
            <person name="Benoit I."/>
            <person name="Boyd A."/>
            <person name="Carlson A."/>
            <person name="Copeland A."/>
            <person name="Coutinho P.M."/>
            <person name="de Vries R.P."/>
            <person name="Ferreira P."/>
            <person name="Findley K."/>
            <person name="Foster B."/>
            <person name="Gaskell J."/>
            <person name="Glotzer D."/>
            <person name="Gorecki P."/>
            <person name="Heitman J."/>
            <person name="Hesse C."/>
            <person name="Hori C."/>
            <person name="Igarashi K."/>
            <person name="Jurgens J.A."/>
            <person name="Kallen N."/>
            <person name="Kersten P."/>
            <person name="Kohler A."/>
            <person name="Kuees U."/>
            <person name="Kumar T.K.A."/>
            <person name="Kuo A."/>
            <person name="LaButti K."/>
            <person name="Larrondo L.F."/>
            <person name="Lindquist E."/>
            <person name="Ling A."/>
            <person name="Lombard V."/>
            <person name="Lucas S."/>
            <person name="Lundell T."/>
            <person name="Martin R."/>
            <person name="McLaughlin D.J."/>
            <person name="Morgenstern I."/>
            <person name="Morin E."/>
            <person name="Murat C."/>
            <person name="Nagy L.G."/>
            <person name="Nolan M."/>
            <person name="Ohm R.A."/>
            <person name="Patyshakuliyeva A."/>
            <person name="Rokas A."/>
            <person name="Ruiz-Duenas F.J."/>
            <person name="Sabat G."/>
            <person name="Salamov A."/>
            <person name="Samejima M."/>
            <person name="Schmutz J."/>
            <person name="Slot J.C."/>
            <person name="St John F."/>
            <person name="Stenlid J."/>
            <person name="Sun H."/>
            <person name="Sun S."/>
            <person name="Syed K."/>
            <person name="Tsang A."/>
            <person name="Wiebenga A."/>
            <person name="Young D."/>
            <person name="Pisabarro A."/>
            <person name="Eastwood D.C."/>
            <person name="Martin F."/>
            <person name="Cullen D."/>
            <person name="Grigoriev I.V."/>
            <person name="Hibbett D.S."/>
        </authorList>
    </citation>
    <scope>NUCLEOTIDE SEQUENCE</scope>
    <source>
        <strain evidence="5">FP-58527</strain>
    </source>
</reference>
<feature type="non-terminal residue" evidence="4">
    <location>
        <position position="1"/>
    </location>
</feature>
<dbReference type="SUPFAM" id="SSF51735">
    <property type="entry name" value="NAD(P)-binding Rossmann-fold domains"/>
    <property type="match status" value="1"/>
</dbReference>
<dbReference type="AlphaFoldDB" id="S8DHH1"/>
<evidence type="ECO:0000256" key="2">
    <source>
        <dbReference type="ARBA" id="ARBA00022857"/>
    </source>
</evidence>
<dbReference type="InterPro" id="IPR002347">
    <property type="entry name" value="SDR_fam"/>
</dbReference>